<dbReference type="NCBIfam" id="TIGR02293">
    <property type="entry name" value="TAS_TIGR02293"/>
    <property type="match status" value="1"/>
</dbReference>
<proteinExistence type="predicted"/>
<keyword evidence="3" id="KW-1185">Reference proteome</keyword>
<name>A0A2N3IYH7_AERSO</name>
<dbReference type="InterPro" id="IPR024467">
    <property type="entry name" value="Xre/MbcA/ParS-like_toxin-bd"/>
</dbReference>
<feature type="domain" description="Antitoxin Xre/MbcA/ParS-like toxin-binding" evidence="1">
    <location>
        <begin position="99"/>
        <end position="150"/>
    </location>
</feature>
<evidence type="ECO:0000313" key="2">
    <source>
        <dbReference type="EMBL" id="PKQ77805.1"/>
    </source>
</evidence>
<evidence type="ECO:0000313" key="3">
    <source>
        <dbReference type="Proteomes" id="UP000233467"/>
    </source>
</evidence>
<dbReference type="Proteomes" id="UP000233467">
    <property type="component" value="Unassembled WGS sequence"/>
</dbReference>
<dbReference type="AlphaFoldDB" id="A0A2N3IYH7"/>
<organism evidence="2 3">
    <name type="scientific">Aeromonas sobria</name>
    <dbReference type="NCBI Taxonomy" id="646"/>
    <lineage>
        <taxon>Bacteria</taxon>
        <taxon>Pseudomonadati</taxon>
        <taxon>Pseudomonadota</taxon>
        <taxon>Gammaproteobacteria</taxon>
        <taxon>Aeromonadales</taxon>
        <taxon>Aeromonadaceae</taxon>
        <taxon>Aeromonas</taxon>
    </lineage>
</organism>
<dbReference type="EMBL" id="NQMM01000031">
    <property type="protein sequence ID" value="PKQ77805.1"/>
    <property type="molecule type" value="Genomic_DNA"/>
</dbReference>
<evidence type="ECO:0000259" key="1">
    <source>
        <dbReference type="Pfam" id="PF09722"/>
    </source>
</evidence>
<dbReference type="InterPro" id="IPR011979">
    <property type="entry name" value="Antitox_Xre"/>
</dbReference>
<gene>
    <name evidence="2" type="ORF">CJP16_11585</name>
</gene>
<dbReference type="Pfam" id="PF09722">
    <property type="entry name" value="Xre_MbcA_ParS_C"/>
    <property type="match status" value="1"/>
</dbReference>
<comment type="caution">
    <text evidence="2">The sequence shown here is derived from an EMBL/GenBank/DDBJ whole genome shotgun (WGS) entry which is preliminary data.</text>
</comment>
<accession>A0A2N3IYH7</accession>
<dbReference type="RefSeq" id="WP_101324804.1">
    <property type="nucleotide sequence ID" value="NZ_NQML01000085.1"/>
</dbReference>
<protein>
    <recommendedName>
        <fullName evidence="1">Antitoxin Xre/MbcA/ParS-like toxin-binding domain-containing protein</fullName>
    </recommendedName>
</protein>
<reference evidence="2 3" key="1">
    <citation type="journal article" date="2017" name="Front. Microbiol.">
        <title>Strong Genomic and Phenotypic Heterogeneity in the Aeromonas sobria Species Complex.</title>
        <authorList>
            <person name="Gauthier J."/>
            <person name="Vincent A.T."/>
            <person name="Charette S.J."/>
            <person name="Derome N."/>
        </authorList>
    </citation>
    <scope>NUCLEOTIDE SEQUENCE [LARGE SCALE GENOMIC DNA]</scope>
    <source>
        <strain evidence="2 3">TM18</strain>
    </source>
</reference>
<sequence length="153" mass="16787">MNVGTSYKPPKNLVGKPDGLLATLSLPKQPIDAHKETLAGFSYEIVKKLAIMTQIDEITICQLVNISYVTFTKRKIQRKNILSSKQSMRLYVFIRALDAALQLFDGDVSAAIQWLKSPSRALGDESPILMLSTPPGVEAVMDLIGQIKNGVIS</sequence>